<reference evidence="1" key="1">
    <citation type="submission" date="2020-07" db="EMBL/GenBank/DDBJ databases">
        <title>Huge and variable diversity of episymbiotic CPR bacteria and DPANN archaea in groundwater ecosystems.</title>
        <authorList>
            <person name="He C.Y."/>
            <person name="Keren R."/>
            <person name="Whittaker M."/>
            <person name="Farag I.F."/>
            <person name="Doudna J."/>
            <person name="Cate J.H.D."/>
            <person name="Banfield J.F."/>
        </authorList>
    </citation>
    <scope>NUCLEOTIDE SEQUENCE</scope>
    <source>
        <strain evidence="1">NC_groundwater_17_Pr7_B-0.1um_64_12</strain>
    </source>
</reference>
<name>A0A931LQI1_FIMGI</name>
<evidence type="ECO:0000313" key="2">
    <source>
        <dbReference type="Proteomes" id="UP000727962"/>
    </source>
</evidence>
<comment type="caution">
    <text evidence="1">The sequence shown here is derived from an EMBL/GenBank/DDBJ whole genome shotgun (WGS) entry which is preliminary data.</text>
</comment>
<evidence type="ECO:0000313" key="1">
    <source>
        <dbReference type="EMBL" id="MBI1755615.1"/>
    </source>
</evidence>
<sequence>MMTRLTSPTWVITRSDIPPGFRAVTLDNSVFARFNDDIESLKAHRLSVPLRRILALMADNALLQSAKLQFVVSQAIYYDRIGDEHPIAAAVRLMVPSMIAHYAPEHRNVIMEWPVARVDSMLSRLPLPRRTRIVSQDGQTFQRRMTSIKKHVGTDEEARAIFRRNPVLQVPLCVYEPGEAEDRAAHAFRYSSFCAVPDKRIVDVCHVASHLRFASAGGILVADDRHFNQARLAAIGVKCMSPEEFVAQIDPNGDIAPAEMC</sequence>
<gene>
    <name evidence="1" type="ORF">HYR64_00730</name>
</gene>
<dbReference type="AlphaFoldDB" id="A0A931LQI1"/>
<accession>A0A931LQI1</accession>
<dbReference type="EMBL" id="JACOSL010000004">
    <property type="protein sequence ID" value="MBI1755615.1"/>
    <property type="molecule type" value="Genomic_DNA"/>
</dbReference>
<dbReference type="Proteomes" id="UP000727962">
    <property type="component" value="Unassembled WGS sequence"/>
</dbReference>
<proteinExistence type="predicted"/>
<organism evidence="1 2">
    <name type="scientific">Fimbriimonas ginsengisoli</name>
    <dbReference type="NCBI Taxonomy" id="1005039"/>
    <lineage>
        <taxon>Bacteria</taxon>
        <taxon>Bacillati</taxon>
        <taxon>Armatimonadota</taxon>
        <taxon>Fimbriimonadia</taxon>
        <taxon>Fimbriimonadales</taxon>
        <taxon>Fimbriimonadaceae</taxon>
        <taxon>Fimbriimonas</taxon>
    </lineage>
</organism>
<protein>
    <submittedName>
        <fullName evidence="1">Uncharacterized protein</fullName>
    </submittedName>
</protein>